<feature type="transmembrane region" description="Helical" evidence="1">
    <location>
        <begin position="6"/>
        <end position="27"/>
    </location>
</feature>
<keyword evidence="1" id="KW-0472">Membrane</keyword>
<evidence type="ECO:0000256" key="1">
    <source>
        <dbReference type="SAM" id="Phobius"/>
    </source>
</evidence>
<gene>
    <name evidence="2" type="ORF">MEA186_31386</name>
</gene>
<evidence type="ECO:0000313" key="2">
    <source>
        <dbReference type="EMBL" id="EHH04603.1"/>
    </source>
</evidence>
<proteinExistence type="predicted"/>
<keyword evidence="1" id="KW-0812">Transmembrane</keyword>
<sequence length="50" mass="5751">MQHLHGSHVASIFFVIIDIFVKLLGLYDRTLRRRYMAGFSSPLLANFRAA</sequence>
<protein>
    <submittedName>
        <fullName evidence="2">Uncharacterized protein</fullName>
    </submittedName>
</protein>
<dbReference type="EMBL" id="AGSN01000222">
    <property type="protein sequence ID" value="EHH04603.1"/>
    <property type="molecule type" value="Genomic_DNA"/>
</dbReference>
<accession>G6YJU3</accession>
<keyword evidence="1" id="KW-1133">Transmembrane helix</keyword>
<organism evidence="2 3">
    <name type="scientific">Mesorhizobium amorphae CCNWGS0123</name>
    <dbReference type="NCBI Taxonomy" id="1082933"/>
    <lineage>
        <taxon>Bacteria</taxon>
        <taxon>Pseudomonadati</taxon>
        <taxon>Pseudomonadota</taxon>
        <taxon>Alphaproteobacteria</taxon>
        <taxon>Hyphomicrobiales</taxon>
        <taxon>Phyllobacteriaceae</taxon>
        <taxon>Mesorhizobium</taxon>
    </lineage>
</organism>
<dbReference type="PATRIC" id="fig|1082933.3.peg.6092"/>
<dbReference type="AlphaFoldDB" id="G6YJU3"/>
<evidence type="ECO:0000313" key="3">
    <source>
        <dbReference type="Proteomes" id="UP000002949"/>
    </source>
</evidence>
<name>G6YJU3_9HYPH</name>
<keyword evidence="3" id="KW-1185">Reference proteome</keyword>
<dbReference type="Proteomes" id="UP000002949">
    <property type="component" value="Unassembled WGS sequence"/>
</dbReference>
<reference evidence="2 3" key="1">
    <citation type="journal article" date="2012" name="J. Bacteriol.">
        <title>Draft Genome Sequence of Plant Growth-Promoting Rhizobium Mesorhizobium amorphae, Isolated from Zinc-Lead Mine Tailings.</title>
        <authorList>
            <person name="Hao X."/>
            <person name="Lin Y."/>
            <person name="Johnstone L."/>
            <person name="Baltrus D.A."/>
            <person name="Miller S.J."/>
            <person name="Wei G."/>
            <person name="Rensing C."/>
        </authorList>
    </citation>
    <scope>NUCLEOTIDE SEQUENCE [LARGE SCALE GENOMIC DNA]</scope>
    <source>
        <strain evidence="2 3">CCNWGS0123</strain>
    </source>
</reference>